<organism evidence="14 15">
    <name type="scientific">Microdochium trichocladiopsis</name>
    <dbReference type="NCBI Taxonomy" id="1682393"/>
    <lineage>
        <taxon>Eukaryota</taxon>
        <taxon>Fungi</taxon>
        <taxon>Dikarya</taxon>
        <taxon>Ascomycota</taxon>
        <taxon>Pezizomycotina</taxon>
        <taxon>Sordariomycetes</taxon>
        <taxon>Xylariomycetidae</taxon>
        <taxon>Xylariales</taxon>
        <taxon>Microdochiaceae</taxon>
        <taxon>Microdochium</taxon>
    </lineage>
</organism>
<dbReference type="GO" id="GO:0016653">
    <property type="term" value="F:oxidoreductase activity, acting on NAD(P)H, heme protein as acceptor"/>
    <property type="evidence" value="ECO:0007669"/>
    <property type="project" value="TreeGrafter"/>
</dbReference>
<evidence type="ECO:0000313" key="14">
    <source>
        <dbReference type="EMBL" id="KAH7020986.1"/>
    </source>
</evidence>
<feature type="region of interest" description="Disordered" evidence="12">
    <location>
        <begin position="57"/>
        <end position="114"/>
    </location>
</feature>
<dbReference type="AlphaFoldDB" id="A0A9P8XV25"/>
<dbReference type="PANTHER" id="PTHR23289:SF2">
    <property type="entry name" value="CYTOCHROME C OXIDASE ASSEMBLY PROTEIN COX15 HOMOLOG"/>
    <property type="match status" value="1"/>
</dbReference>
<keyword evidence="7" id="KW-0408">Iron</keyword>
<keyword evidence="8" id="KW-0350">Heme biosynthesis</keyword>
<evidence type="ECO:0000256" key="9">
    <source>
        <dbReference type="ARBA" id="ARBA00023136"/>
    </source>
</evidence>
<feature type="transmembrane region" description="Helical" evidence="13">
    <location>
        <begin position="207"/>
        <end position="225"/>
    </location>
</feature>
<keyword evidence="4" id="KW-0479">Metal-binding</keyword>
<dbReference type="HAMAP" id="MF_01665">
    <property type="entry name" value="HemeA_synth_type2"/>
    <property type="match status" value="1"/>
</dbReference>
<evidence type="ECO:0000256" key="5">
    <source>
        <dbReference type="ARBA" id="ARBA00022989"/>
    </source>
</evidence>
<keyword evidence="5 13" id="KW-1133">Transmembrane helix</keyword>
<dbReference type="Pfam" id="PF02628">
    <property type="entry name" value="COX15-CtaA"/>
    <property type="match status" value="1"/>
</dbReference>
<dbReference type="GO" id="GO:0046872">
    <property type="term" value="F:metal ion binding"/>
    <property type="evidence" value="ECO:0007669"/>
    <property type="project" value="UniProtKB-KW"/>
</dbReference>
<dbReference type="GO" id="GO:0120547">
    <property type="term" value="F:heme A synthase activity"/>
    <property type="evidence" value="ECO:0007669"/>
    <property type="project" value="UniProtKB-EC"/>
</dbReference>
<gene>
    <name evidence="14" type="ORF">B0I36DRAFT_377061</name>
</gene>
<keyword evidence="6" id="KW-0560">Oxidoreductase</keyword>
<feature type="transmembrane region" description="Helical" evidence="13">
    <location>
        <begin position="275"/>
        <end position="299"/>
    </location>
</feature>
<evidence type="ECO:0000256" key="10">
    <source>
        <dbReference type="ARBA" id="ARBA00044501"/>
    </source>
</evidence>
<dbReference type="InterPro" id="IPR003780">
    <property type="entry name" value="COX15/CtaA_fam"/>
</dbReference>
<dbReference type="GO" id="GO:0005743">
    <property type="term" value="C:mitochondrial inner membrane"/>
    <property type="evidence" value="ECO:0007669"/>
    <property type="project" value="TreeGrafter"/>
</dbReference>
<dbReference type="RefSeq" id="XP_046007187.1">
    <property type="nucleotide sequence ID" value="XM_046160521.1"/>
</dbReference>
<name>A0A9P8XV25_9PEZI</name>
<keyword evidence="15" id="KW-1185">Reference proteome</keyword>
<evidence type="ECO:0000256" key="1">
    <source>
        <dbReference type="ARBA" id="ARBA00001970"/>
    </source>
</evidence>
<proteinExistence type="inferred from homology"/>
<reference evidence="14" key="1">
    <citation type="journal article" date="2021" name="Nat. Commun.">
        <title>Genetic determinants of endophytism in the Arabidopsis root mycobiome.</title>
        <authorList>
            <person name="Mesny F."/>
            <person name="Miyauchi S."/>
            <person name="Thiergart T."/>
            <person name="Pickel B."/>
            <person name="Atanasova L."/>
            <person name="Karlsson M."/>
            <person name="Huettel B."/>
            <person name="Barry K.W."/>
            <person name="Haridas S."/>
            <person name="Chen C."/>
            <person name="Bauer D."/>
            <person name="Andreopoulos W."/>
            <person name="Pangilinan J."/>
            <person name="LaButti K."/>
            <person name="Riley R."/>
            <person name="Lipzen A."/>
            <person name="Clum A."/>
            <person name="Drula E."/>
            <person name="Henrissat B."/>
            <person name="Kohler A."/>
            <person name="Grigoriev I.V."/>
            <person name="Martin F.M."/>
            <person name="Hacquard S."/>
        </authorList>
    </citation>
    <scope>NUCLEOTIDE SEQUENCE</scope>
    <source>
        <strain evidence="14">MPI-CAGE-CH-0230</strain>
    </source>
</reference>
<accession>A0A9P8XV25</accession>
<dbReference type="EMBL" id="JAGTJQ010000010">
    <property type="protein sequence ID" value="KAH7020986.1"/>
    <property type="molecule type" value="Genomic_DNA"/>
</dbReference>
<comment type="caution">
    <text evidence="14">The sequence shown here is derived from an EMBL/GenBank/DDBJ whole genome shotgun (WGS) entry which is preliminary data.</text>
</comment>
<feature type="transmembrane region" description="Helical" evidence="13">
    <location>
        <begin position="403"/>
        <end position="422"/>
    </location>
</feature>
<comment type="catalytic activity">
    <reaction evidence="11">
        <text>Fe(II)-heme o + 2 A + H2O = Fe(II)-heme a + 2 AH2</text>
        <dbReference type="Rhea" id="RHEA:63388"/>
        <dbReference type="ChEBI" id="CHEBI:13193"/>
        <dbReference type="ChEBI" id="CHEBI:15377"/>
        <dbReference type="ChEBI" id="CHEBI:17499"/>
        <dbReference type="ChEBI" id="CHEBI:60530"/>
        <dbReference type="ChEBI" id="CHEBI:61715"/>
        <dbReference type="EC" id="1.17.99.9"/>
    </reaction>
    <physiologicalReaction direction="left-to-right" evidence="11">
        <dbReference type="Rhea" id="RHEA:63389"/>
    </physiologicalReaction>
</comment>
<feature type="transmembrane region" description="Helical" evidence="13">
    <location>
        <begin position="122"/>
        <end position="142"/>
    </location>
</feature>
<keyword evidence="3 13" id="KW-0812">Transmembrane</keyword>
<feature type="transmembrane region" description="Helical" evidence="13">
    <location>
        <begin position="443"/>
        <end position="465"/>
    </location>
</feature>
<evidence type="ECO:0000256" key="3">
    <source>
        <dbReference type="ARBA" id="ARBA00022692"/>
    </source>
</evidence>
<feature type="compositionally biased region" description="Low complexity" evidence="12">
    <location>
        <begin position="97"/>
        <end position="114"/>
    </location>
</feature>
<dbReference type="Proteomes" id="UP000756346">
    <property type="component" value="Unassembled WGS sequence"/>
</dbReference>
<comment type="pathway">
    <text evidence="10">Porphyrin-containing compound metabolism; heme A biosynthesis; heme A from heme O: step 1/1.</text>
</comment>
<evidence type="ECO:0000256" key="12">
    <source>
        <dbReference type="SAM" id="MobiDB-lite"/>
    </source>
</evidence>
<feature type="transmembrane region" description="Helical" evidence="13">
    <location>
        <begin position="331"/>
        <end position="358"/>
    </location>
</feature>
<evidence type="ECO:0000256" key="7">
    <source>
        <dbReference type="ARBA" id="ARBA00023004"/>
    </source>
</evidence>
<evidence type="ECO:0000256" key="13">
    <source>
        <dbReference type="SAM" id="Phobius"/>
    </source>
</evidence>
<evidence type="ECO:0000256" key="4">
    <source>
        <dbReference type="ARBA" id="ARBA00022723"/>
    </source>
</evidence>
<protein>
    <submittedName>
        <fullName evidence="14">Cytochrome oxidase assembly protein-domain-containing protein</fullName>
    </submittedName>
</protein>
<dbReference type="PANTHER" id="PTHR23289">
    <property type="entry name" value="CYTOCHROME C OXIDASE ASSEMBLY PROTEIN COX15"/>
    <property type="match status" value="1"/>
</dbReference>
<comment type="subcellular location">
    <subcellularLocation>
        <location evidence="2">Membrane</location>
        <topology evidence="2">Multi-pass membrane protein</topology>
    </subcellularLocation>
</comment>
<feature type="transmembrane region" description="Helical" evidence="13">
    <location>
        <begin position="471"/>
        <end position="488"/>
    </location>
</feature>
<evidence type="ECO:0000313" key="15">
    <source>
        <dbReference type="Proteomes" id="UP000756346"/>
    </source>
</evidence>
<feature type="compositionally biased region" description="Low complexity" evidence="12">
    <location>
        <begin position="57"/>
        <end position="87"/>
    </location>
</feature>
<keyword evidence="9 13" id="KW-0472">Membrane</keyword>
<comment type="cofactor">
    <cofactor evidence="1">
        <name>heme b</name>
        <dbReference type="ChEBI" id="CHEBI:60344"/>
    </cofactor>
</comment>
<dbReference type="InterPro" id="IPR023754">
    <property type="entry name" value="HemeA_Synthase_type2"/>
</dbReference>
<evidence type="ECO:0000256" key="11">
    <source>
        <dbReference type="ARBA" id="ARBA00048044"/>
    </source>
</evidence>
<evidence type="ECO:0000256" key="6">
    <source>
        <dbReference type="ARBA" id="ARBA00023002"/>
    </source>
</evidence>
<feature type="transmembrane region" description="Helical" evidence="13">
    <location>
        <begin position="237"/>
        <end position="255"/>
    </location>
</feature>
<evidence type="ECO:0000256" key="2">
    <source>
        <dbReference type="ARBA" id="ARBA00004141"/>
    </source>
</evidence>
<sequence length="517" mass="55707">MAFGLVPAFRRAAGASSTTGTTSKAATTAAVLLRRPLVASTTATTPFADTAATTVTATSSAGSNGSTTLLQSKTIPFPTPTATTPIAVDNSVEGAASAESQSGSSSSSSRSSSFPDMSSRSVGLWLVGSAVSVFGIVIFGGLTRLTESGLSITEWKPVTGSLPPMSQADWEDEFTKYKASPEFKMLNSHMNLAEFKQIYFMEWTHRLWGRFIGMSFVLPAVYFVARRRVTKRMAWTLLGISGLIGFQGFIGWWMVKSGLKDDLFAPGSHPRVSQYRLTAHLATAFVCYSWMLLAGLGVLRTRRLVTKLEPAAAMAHLAALRNPALLPYRRLVTLLTGLIFTTVLSGALVAGLDAGLIYNEFPYMGLGLTPPRKELFDDFYSHTPDRSDLVWRNMLENPSLVQLDHRILATTTFFSVLALFAYSRRGQAGKLAAAIPPDVRKATLGLVHLVSLQVALGISTLIYMVPVPLAAAHQAGALALLTGVLILGQRLRVPRSTLRLVQKRLDQVAGGKLPPRL</sequence>
<dbReference type="GO" id="GO:0006784">
    <property type="term" value="P:heme A biosynthetic process"/>
    <property type="evidence" value="ECO:0007669"/>
    <property type="project" value="InterPro"/>
</dbReference>
<dbReference type="GeneID" id="70190067"/>
<evidence type="ECO:0000256" key="8">
    <source>
        <dbReference type="ARBA" id="ARBA00023133"/>
    </source>
</evidence>
<dbReference type="OrthoDB" id="1726137at2759"/>